<keyword evidence="2" id="KW-1185">Reference proteome</keyword>
<dbReference type="EMBL" id="ML993915">
    <property type="protein sequence ID" value="KAF2203047.1"/>
    <property type="molecule type" value="Genomic_DNA"/>
</dbReference>
<keyword evidence="1" id="KW-0540">Nuclease</keyword>
<dbReference type="Proteomes" id="UP000799536">
    <property type="component" value="Unassembled WGS sequence"/>
</dbReference>
<protein>
    <submittedName>
        <fullName evidence="1">Endonuclease/exonuclease/phosphatase</fullName>
    </submittedName>
</protein>
<organism evidence="1 2">
    <name type="scientific">Delitschia confertaspora ATCC 74209</name>
    <dbReference type="NCBI Taxonomy" id="1513339"/>
    <lineage>
        <taxon>Eukaryota</taxon>
        <taxon>Fungi</taxon>
        <taxon>Dikarya</taxon>
        <taxon>Ascomycota</taxon>
        <taxon>Pezizomycotina</taxon>
        <taxon>Dothideomycetes</taxon>
        <taxon>Pleosporomycetidae</taxon>
        <taxon>Pleosporales</taxon>
        <taxon>Delitschiaceae</taxon>
        <taxon>Delitschia</taxon>
    </lineage>
</organism>
<dbReference type="OrthoDB" id="276515at2759"/>
<dbReference type="GO" id="GO:0000175">
    <property type="term" value="F:3'-5'-RNA exonuclease activity"/>
    <property type="evidence" value="ECO:0007669"/>
    <property type="project" value="TreeGrafter"/>
</dbReference>
<evidence type="ECO:0000313" key="2">
    <source>
        <dbReference type="Proteomes" id="UP000799536"/>
    </source>
</evidence>
<dbReference type="InterPro" id="IPR050410">
    <property type="entry name" value="CCR4/nocturin_mRNA_transcr"/>
</dbReference>
<gene>
    <name evidence="1" type="ORF">GQ43DRAFT_479378</name>
</gene>
<dbReference type="PANTHER" id="PTHR12121:SF36">
    <property type="entry name" value="ENDONUCLEASE_EXONUCLEASE_PHOSPHATASE DOMAIN-CONTAINING PROTEIN"/>
    <property type="match status" value="1"/>
</dbReference>
<reference evidence="1" key="1">
    <citation type="journal article" date="2020" name="Stud. Mycol.">
        <title>101 Dothideomycetes genomes: a test case for predicting lifestyles and emergence of pathogens.</title>
        <authorList>
            <person name="Haridas S."/>
            <person name="Albert R."/>
            <person name="Binder M."/>
            <person name="Bloem J."/>
            <person name="Labutti K."/>
            <person name="Salamov A."/>
            <person name="Andreopoulos B."/>
            <person name="Baker S."/>
            <person name="Barry K."/>
            <person name="Bills G."/>
            <person name="Bluhm B."/>
            <person name="Cannon C."/>
            <person name="Castanera R."/>
            <person name="Culley D."/>
            <person name="Daum C."/>
            <person name="Ezra D."/>
            <person name="Gonzalez J."/>
            <person name="Henrissat B."/>
            <person name="Kuo A."/>
            <person name="Liang C."/>
            <person name="Lipzen A."/>
            <person name="Lutzoni F."/>
            <person name="Magnuson J."/>
            <person name="Mondo S."/>
            <person name="Nolan M."/>
            <person name="Ohm R."/>
            <person name="Pangilinan J."/>
            <person name="Park H.-J."/>
            <person name="Ramirez L."/>
            <person name="Alfaro M."/>
            <person name="Sun H."/>
            <person name="Tritt A."/>
            <person name="Yoshinaga Y."/>
            <person name="Zwiers L.-H."/>
            <person name="Turgeon B."/>
            <person name="Goodwin S."/>
            <person name="Spatafora J."/>
            <person name="Crous P."/>
            <person name="Grigoriev I."/>
        </authorList>
    </citation>
    <scope>NUCLEOTIDE SEQUENCE</scope>
    <source>
        <strain evidence="1">ATCC 74209</strain>
    </source>
</reference>
<dbReference type="AlphaFoldDB" id="A0A9P4MUG7"/>
<keyword evidence="1" id="KW-0378">Hydrolase</keyword>
<dbReference type="CDD" id="cd09083">
    <property type="entry name" value="EEP-1"/>
    <property type="match status" value="1"/>
</dbReference>
<accession>A0A9P4MUG7</accession>
<evidence type="ECO:0000313" key="1">
    <source>
        <dbReference type="EMBL" id="KAF2203047.1"/>
    </source>
</evidence>
<keyword evidence="1" id="KW-0255">Endonuclease</keyword>
<proteinExistence type="predicted"/>
<dbReference type="GO" id="GO:0004519">
    <property type="term" value="F:endonuclease activity"/>
    <property type="evidence" value="ECO:0007669"/>
    <property type="project" value="UniProtKB-KW"/>
</dbReference>
<dbReference type="PANTHER" id="PTHR12121">
    <property type="entry name" value="CARBON CATABOLITE REPRESSOR PROTEIN 4"/>
    <property type="match status" value="1"/>
</dbReference>
<dbReference type="InterPro" id="IPR036691">
    <property type="entry name" value="Endo/exonu/phosph_ase_sf"/>
</dbReference>
<comment type="caution">
    <text evidence="1">The sequence shown here is derived from an EMBL/GenBank/DDBJ whole genome shotgun (WGS) entry which is preliminary data.</text>
</comment>
<name>A0A9P4MUG7_9PLEO</name>
<sequence>MKSNPPPTPIRLITHNIRYATSHPFPGELPWTDRKQLIINSLYFHTLHSPESFICLQEVLHSQLLQILVCLNQLSSGEWKYIGVGRDDGQEAGEYCPIIYCADAWKLVTWRTIWLSQTPDRPSKGWDAASIRIMTLGVWRHWKSDRRVMGCNTHLDDQGEWARTAGAKLIVETIQDYMSGMSAEDPLPVFLGGDLNSGRSGHAYRVLTGQGSPLRDARGLAAVQYGEKNTFTGFNRETRPAEIDHLFVGPNKYAFWQVRAYAVLPNRFEDGVYSSDHRPVVVETIVGNLNCP</sequence>
<dbReference type="Gene3D" id="3.60.10.10">
    <property type="entry name" value="Endonuclease/exonuclease/phosphatase"/>
    <property type="match status" value="1"/>
</dbReference>
<dbReference type="SUPFAM" id="SSF56219">
    <property type="entry name" value="DNase I-like"/>
    <property type="match status" value="1"/>
</dbReference>